<organism evidence="1">
    <name type="scientific">Anopheles sinensis</name>
    <name type="common">Mosquito</name>
    <dbReference type="NCBI Taxonomy" id="74873"/>
    <lineage>
        <taxon>Eukaryota</taxon>
        <taxon>Metazoa</taxon>
        <taxon>Ecdysozoa</taxon>
        <taxon>Arthropoda</taxon>
        <taxon>Hexapoda</taxon>
        <taxon>Insecta</taxon>
        <taxon>Pterygota</taxon>
        <taxon>Neoptera</taxon>
        <taxon>Endopterygota</taxon>
        <taxon>Diptera</taxon>
        <taxon>Nematocera</taxon>
        <taxon>Culicoidea</taxon>
        <taxon>Culicidae</taxon>
        <taxon>Anophelinae</taxon>
        <taxon>Anopheles</taxon>
    </lineage>
</organism>
<dbReference type="AlphaFoldDB" id="A0A084VV03"/>
<name>A0A084VV03_ANOSI</name>
<evidence type="ECO:0000313" key="2">
    <source>
        <dbReference type="EnsemblMetazoa" id="ASIC009712-PA"/>
    </source>
</evidence>
<protein>
    <submittedName>
        <fullName evidence="1 2">Uncharacterized protein</fullName>
    </submittedName>
</protein>
<proteinExistence type="predicted"/>
<sequence length="81" mass="8488">MDRWKTLPASVQLVGTVSSAAASAPEDQDQPFPPTAIGIPGAFVSTNLPASAIANRLVLIRVCGVLVRSIPTIVYQLEDQG</sequence>
<dbReference type="VEuPathDB" id="VectorBase:ASIC009712"/>
<dbReference type="EMBL" id="KE525157">
    <property type="protein sequence ID" value="KFB41797.1"/>
    <property type="molecule type" value="Genomic_DNA"/>
</dbReference>
<gene>
    <name evidence="1" type="ORF">ZHAS_00009712</name>
</gene>
<keyword evidence="3" id="KW-1185">Reference proteome</keyword>
<dbReference type="Proteomes" id="UP000030765">
    <property type="component" value="Unassembled WGS sequence"/>
</dbReference>
<reference evidence="1 3" key="1">
    <citation type="journal article" date="2014" name="BMC Genomics">
        <title>Genome sequence of Anopheles sinensis provides insight into genetics basis of mosquito competence for malaria parasites.</title>
        <authorList>
            <person name="Zhou D."/>
            <person name="Zhang D."/>
            <person name="Ding G."/>
            <person name="Shi L."/>
            <person name="Hou Q."/>
            <person name="Ye Y."/>
            <person name="Xu Y."/>
            <person name="Zhou H."/>
            <person name="Xiong C."/>
            <person name="Li S."/>
            <person name="Yu J."/>
            <person name="Hong S."/>
            <person name="Yu X."/>
            <person name="Zou P."/>
            <person name="Chen C."/>
            <person name="Chang X."/>
            <person name="Wang W."/>
            <person name="Lv Y."/>
            <person name="Sun Y."/>
            <person name="Ma L."/>
            <person name="Shen B."/>
            <person name="Zhu C."/>
        </authorList>
    </citation>
    <scope>NUCLEOTIDE SEQUENCE [LARGE SCALE GENOMIC DNA]</scope>
</reference>
<evidence type="ECO:0000313" key="1">
    <source>
        <dbReference type="EMBL" id="KFB41797.1"/>
    </source>
</evidence>
<dbReference type="EnsemblMetazoa" id="ASIC009712-RA">
    <property type="protein sequence ID" value="ASIC009712-PA"/>
    <property type="gene ID" value="ASIC009712"/>
</dbReference>
<reference evidence="2" key="2">
    <citation type="submission" date="2020-05" db="UniProtKB">
        <authorList>
            <consortium name="EnsemblMetazoa"/>
        </authorList>
    </citation>
    <scope>IDENTIFICATION</scope>
</reference>
<dbReference type="EMBL" id="ATLV01017139">
    <property type="status" value="NOT_ANNOTATED_CDS"/>
    <property type="molecule type" value="Genomic_DNA"/>
</dbReference>
<accession>A0A084VV03</accession>
<evidence type="ECO:0000313" key="3">
    <source>
        <dbReference type="Proteomes" id="UP000030765"/>
    </source>
</evidence>